<evidence type="ECO:0000256" key="2">
    <source>
        <dbReference type="ARBA" id="ARBA00022448"/>
    </source>
</evidence>
<dbReference type="GO" id="GO:0015386">
    <property type="term" value="F:potassium:proton antiporter activity"/>
    <property type="evidence" value="ECO:0007669"/>
    <property type="project" value="TreeGrafter"/>
</dbReference>
<dbReference type="GO" id="GO:0051453">
    <property type="term" value="P:regulation of intracellular pH"/>
    <property type="evidence" value="ECO:0007669"/>
    <property type="project" value="TreeGrafter"/>
</dbReference>
<evidence type="ECO:0000256" key="8">
    <source>
        <dbReference type="ARBA" id="ARBA00023136"/>
    </source>
</evidence>
<dbReference type="Gene3D" id="6.10.140.1330">
    <property type="match status" value="1"/>
</dbReference>
<feature type="transmembrane region" description="Helical" evidence="10">
    <location>
        <begin position="272"/>
        <end position="294"/>
    </location>
</feature>
<comment type="subcellular location">
    <subcellularLocation>
        <location evidence="1 10">Cell membrane</location>
        <topology evidence="1 10">Multi-pass membrane protein</topology>
    </subcellularLocation>
</comment>
<keyword evidence="13" id="KW-1185">Reference proteome</keyword>
<keyword evidence="8 10" id="KW-0472">Membrane</keyword>
<name>A0A318JLM1_9NOCA</name>
<evidence type="ECO:0000256" key="10">
    <source>
        <dbReference type="RuleBase" id="RU366002"/>
    </source>
</evidence>
<evidence type="ECO:0000256" key="6">
    <source>
        <dbReference type="ARBA" id="ARBA00023053"/>
    </source>
</evidence>
<dbReference type="GO" id="GO:0015385">
    <property type="term" value="F:sodium:proton antiporter activity"/>
    <property type="evidence" value="ECO:0007669"/>
    <property type="project" value="InterPro"/>
</dbReference>
<gene>
    <name evidence="12" type="ORF">DFR70_12920</name>
</gene>
<comment type="caution">
    <text evidence="10">Lacks conserved residue(s) required for the propagation of feature annotation.</text>
</comment>
<feature type="transmembrane region" description="Helical" evidence="10">
    <location>
        <begin position="182"/>
        <end position="205"/>
    </location>
</feature>
<feature type="transmembrane region" description="Helical" evidence="10">
    <location>
        <begin position="157"/>
        <end position="176"/>
    </location>
</feature>
<feature type="transmembrane region" description="Helical" evidence="10">
    <location>
        <begin position="306"/>
        <end position="332"/>
    </location>
</feature>
<dbReference type="PANTHER" id="PTHR10110">
    <property type="entry name" value="SODIUM/HYDROGEN EXCHANGER"/>
    <property type="match status" value="1"/>
</dbReference>
<keyword evidence="9 10" id="KW-0739">Sodium transport</keyword>
<keyword evidence="5 10" id="KW-1133">Transmembrane helix</keyword>
<evidence type="ECO:0000256" key="5">
    <source>
        <dbReference type="ARBA" id="ARBA00022989"/>
    </source>
</evidence>
<dbReference type="PANTHER" id="PTHR10110:SF86">
    <property type="entry name" value="SODIUM_HYDROGEN EXCHANGER 7"/>
    <property type="match status" value="1"/>
</dbReference>
<dbReference type="EMBL" id="QJKF01000029">
    <property type="protein sequence ID" value="PXX52853.1"/>
    <property type="molecule type" value="Genomic_DNA"/>
</dbReference>
<organism evidence="12 13">
    <name type="scientific">Nocardia tenerifensis</name>
    <dbReference type="NCBI Taxonomy" id="228006"/>
    <lineage>
        <taxon>Bacteria</taxon>
        <taxon>Bacillati</taxon>
        <taxon>Actinomycetota</taxon>
        <taxon>Actinomycetes</taxon>
        <taxon>Mycobacteriales</taxon>
        <taxon>Nocardiaceae</taxon>
        <taxon>Nocardia</taxon>
    </lineage>
</organism>
<dbReference type="NCBIfam" id="TIGR00831">
    <property type="entry name" value="a_cpa1"/>
    <property type="match status" value="1"/>
</dbReference>
<evidence type="ECO:0000259" key="11">
    <source>
        <dbReference type="Pfam" id="PF00999"/>
    </source>
</evidence>
<keyword evidence="3 10" id="KW-1003">Cell membrane</keyword>
<protein>
    <submittedName>
        <fullName evidence="12">Sodium/proton antiporter (CPA1 family)</fullName>
    </submittedName>
</protein>
<evidence type="ECO:0000313" key="12">
    <source>
        <dbReference type="EMBL" id="PXX52853.1"/>
    </source>
</evidence>
<feature type="transmembrane region" description="Helical" evidence="10">
    <location>
        <begin position="217"/>
        <end position="235"/>
    </location>
</feature>
<keyword evidence="4 10" id="KW-0812">Transmembrane</keyword>
<evidence type="ECO:0000256" key="3">
    <source>
        <dbReference type="ARBA" id="ARBA00022475"/>
    </source>
</evidence>
<feature type="transmembrane region" description="Helical" evidence="10">
    <location>
        <begin position="352"/>
        <end position="370"/>
    </location>
</feature>
<dbReference type="RefSeq" id="WP_246003258.1">
    <property type="nucleotide sequence ID" value="NZ_QJKF01000029.1"/>
</dbReference>
<feature type="transmembrane region" description="Helical" evidence="10">
    <location>
        <begin position="31"/>
        <end position="51"/>
    </location>
</feature>
<dbReference type="InterPro" id="IPR006153">
    <property type="entry name" value="Cation/H_exchanger_TM"/>
</dbReference>
<feature type="domain" description="Cation/H+ exchanger transmembrane" evidence="11">
    <location>
        <begin position="21"/>
        <end position="410"/>
    </location>
</feature>
<dbReference type="InterPro" id="IPR004705">
    <property type="entry name" value="Cation/H_exchanger_CPA1_bac"/>
</dbReference>
<keyword evidence="6 10" id="KW-0915">Sodium</keyword>
<proteinExistence type="inferred from homology"/>
<dbReference type="Pfam" id="PF00999">
    <property type="entry name" value="Na_H_Exchanger"/>
    <property type="match status" value="1"/>
</dbReference>
<keyword evidence="2 10" id="KW-0813">Transport</keyword>
<feature type="transmembrane region" description="Helical" evidence="10">
    <location>
        <begin position="57"/>
        <end position="75"/>
    </location>
</feature>
<feature type="transmembrane region" description="Helical" evidence="10">
    <location>
        <begin position="382"/>
        <end position="400"/>
    </location>
</feature>
<evidence type="ECO:0000313" key="13">
    <source>
        <dbReference type="Proteomes" id="UP000247569"/>
    </source>
</evidence>
<accession>A0A318JLM1</accession>
<evidence type="ECO:0000256" key="7">
    <source>
        <dbReference type="ARBA" id="ARBA00023065"/>
    </source>
</evidence>
<dbReference type="GO" id="GO:0005886">
    <property type="term" value="C:plasma membrane"/>
    <property type="evidence" value="ECO:0007669"/>
    <property type="project" value="UniProtKB-SubCell"/>
</dbReference>
<evidence type="ECO:0000256" key="9">
    <source>
        <dbReference type="ARBA" id="ARBA00023201"/>
    </source>
</evidence>
<feature type="transmembrane region" description="Helical" evidence="10">
    <location>
        <begin position="6"/>
        <end position="24"/>
    </location>
</feature>
<sequence>MITDWVGVSQLELPFLVLFGTILAQPIGRRIGVAPAVLMTVFGCVLALIPAVPDVRVAPELILPLLLPPLLYAAARRTSWRTFARNWRAIALQAVGLVVVTTVVVAVAVHLWDPAVPLSVAFVLGALVAPPDPVAVGALAGRLGLPRRLVAVLEGEGLFNDVTAIVLYGIAVQAVVTGQFSAWSAAMDFVASAVIGGAVGLVFGWGGSRVMRRLDEAAWQVALGLALPFAAYQLAEAWGGSAVLAVLVCALYLTDAAAGFGDCDYRLVGDSFWTIIEMLVSGVAFGLIGLELATVLHDVGPQWPRFLGVSSAVIAAVVGVRLVWSFATWALLGRWWRRREADEPYTWRETMVTWWAGQRGVATVALALAVPLTTESGSEFPWRRGLLFTAFALVLFTLLIQGPTLSLVVRATGVRVDTDAERERERQLWTRILRAELTRLCEVARTENLPDGVYDRLHVGIERRLARADPEAADDAKAAAERSVRLNRTLDRINQEVLRAGRAEAMAARREPDFPPDLVDRVMRRLDLRSP</sequence>
<feature type="transmembrane region" description="Helical" evidence="10">
    <location>
        <begin position="118"/>
        <end position="145"/>
    </location>
</feature>
<evidence type="ECO:0000256" key="1">
    <source>
        <dbReference type="ARBA" id="ARBA00004651"/>
    </source>
</evidence>
<dbReference type="Proteomes" id="UP000247569">
    <property type="component" value="Unassembled WGS sequence"/>
</dbReference>
<comment type="caution">
    <text evidence="12">The sequence shown here is derived from an EMBL/GenBank/DDBJ whole genome shotgun (WGS) entry which is preliminary data.</text>
</comment>
<comment type="function">
    <text evidence="10">Na(+)/H(+) antiporter that extrudes sodium in exchange for external protons.</text>
</comment>
<evidence type="ECO:0000256" key="4">
    <source>
        <dbReference type="ARBA" id="ARBA00022692"/>
    </source>
</evidence>
<feature type="transmembrane region" description="Helical" evidence="10">
    <location>
        <begin position="87"/>
        <end position="112"/>
    </location>
</feature>
<dbReference type="AlphaFoldDB" id="A0A318JLM1"/>
<dbReference type="GO" id="GO:0098719">
    <property type="term" value="P:sodium ion import across plasma membrane"/>
    <property type="evidence" value="ECO:0007669"/>
    <property type="project" value="TreeGrafter"/>
</dbReference>
<reference evidence="12 13" key="1">
    <citation type="submission" date="2018-05" db="EMBL/GenBank/DDBJ databases">
        <title>Genomic Encyclopedia of Type Strains, Phase IV (KMG-IV): sequencing the most valuable type-strain genomes for metagenomic binning, comparative biology and taxonomic classification.</title>
        <authorList>
            <person name="Goeker M."/>
        </authorList>
    </citation>
    <scope>NUCLEOTIDE SEQUENCE [LARGE SCALE GENOMIC DNA]</scope>
    <source>
        <strain evidence="12 13">DSM 44704</strain>
    </source>
</reference>
<comment type="similarity">
    <text evidence="10">Belongs to the monovalent cation:proton antiporter 1 (CPA1) transporter (TC 2.A.36) family.</text>
</comment>
<dbReference type="InterPro" id="IPR018422">
    <property type="entry name" value="Cation/H_exchanger_CPA1"/>
</dbReference>
<keyword evidence="7 10" id="KW-0406">Ion transport</keyword>
<feature type="transmembrane region" description="Helical" evidence="10">
    <location>
        <begin position="241"/>
        <end position="260"/>
    </location>
</feature>
<keyword evidence="10" id="KW-0050">Antiport</keyword>